<evidence type="ECO:0000256" key="4">
    <source>
        <dbReference type="ARBA" id="ARBA00023163"/>
    </source>
</evidence>
<comment type="subcellular location">
    <subcellularLocation>
        <location evidence="1">Nucleus</location>
    </subcellularLocation>
</comment>
<organism evidence="7">
    <name type="scientific">Aegilops tauschii</name>
    <name type="common">Tausch's goatgrass</name>
    <name type="synonym">Aegilops squarrosa</name>
    <dbReference type="NCBI Taxonomy" id="37682"/>
    <lineage>
        <taxon>Eukaryota</taxon>
        <taxon>Viridiplantae</taxon>
        <taxon>Streptophyta</taxon>
        <taxon>Embryophyta</taxon>
        <taxon>Tracheophyta</taxon>
        <taxon>Spermatophyta</taxon>
        <taxon>Magnoliopsida</taxon>
        <taxon>Liliopsida</taxon>
        <taxon>Poales</taxon>
        <taxon>Poaceae</taxon>
        <taxon>BOP clade</taxon>
        <taxon>Pooideae</taxon>
        <taxon>Triticodae</taxon>
        <taxon>Triticeae</taxon>
        <taxon>Triticinae</taxon>
        <taxon>Aegilops</taxon>
    </lineage>
</organism>
<evidence type="ECO:0000256" key="5">
    <source>
        <dbReference type="ARBA" id="ARBA00023242"/>
    </source>
</evidence>
<evidence type="ECO:0000256" key="1">
    <source>
        <dbReference type="ARBA" id="ARBA00004123"/>
    </source>
</evidence>
<sequence length="536" mass="58844">MTPAPRNPFSPGFLHADAHAAQSTPVPTSPDGIFQRYLLPLKKRATTTSDGSSADDSFVVPPKKRRVVDTVGEGTGSCAIPVQSRPRRSAACNVAYVSMEEDEAGTSAAGAKKNRNRNRNSNGNRKNGPQPARDAAPLVNRPLHLSEAQRQRPETLGATAPQFVIMKSLQMSDVDRNQNRLLFSCKREFLEGHPITGILAEKETRHVHHHRGLSVVVQDDHSNQFNFTLKYLDSNGGYRFIGTGWNDFVSKNKLVKDDLHFVIEVWAFRSPELPGQPKVPGIEGLQGHPDGALGFLLRLHHDESRDVHRGGEEEREFAPRPVKQKKRQAPAKAVRSKKQLAGAHVSQGEAVARDVTRAEIVEAVGEEMADALFGLLMLRSSAPVPMPPFENTTCAKMSLGTKMPYSITTHHSRGTTLLKYFAPARHHSLDTSLILATRTPTGTAVLRNTRAFLSFQISHEISIMRDIIGRLDCDILESIRFHQAFTEWIAIQAEGCTSTKPSQDLIIPKLEPCSGIGTVGGTRILELVCIGGNGRS</sequence>
<keyword evidence="4" id="KW-0804">Transcription</keyword>
<dbReference type="GO" id="GO:0003677">
    <property type="term" value="F:DNA binding"/>
    <property type="evidence" value="ECO:0007669"/>
    <property type="project" value="UniProtKB-KW"/>
</dbReference>
<dbReference type="PANTHER" id="PTHR34397:SF15">
    <property type="entry name" value="OS08G0282100 PROTEIN"/>
    <property type="match status" value="1"/>
</dbReference>
<dbReference type="GO" id="GO:0005634">
    <property type="term" value="C:nucleus"/>
    <property type="evidence" value="ECO:0007669"/>
    <property type="project" value="UniProtKB-SubCell"/>
</dbReference>
<feature type="compositionally biased region" description="Basic residues" evidence="6">
    <location>
        <begin position="322"/>
        <end position="338"/>
    </location>
</feature>
<dbReference type="PANTHER" id="PTHR34397">
    <property type="entry name" value="OS05G0237600 PROTEIN"/>
    <property type="match status" value="1"/>
</dbReference>
<dbReference type="InterPro" id="IPR005508">
    <property type="entry name" value="At2g31720-like"/>
</dbReference>
<dbReference type="EnsemblPlants" id="EMT25849">
    <property type="protein sequence ID" value="EMT25849"/>
    <property type="gene ID" value="F775_18417"/>
</dbReference>
<keyword evidence="3" id="KW-0238">DNA-binding</keyword>
<feature type="compositionally biased region" description="Basic and acidic residues" evidence="6">
    <location>
        <begin position="305"/>
        <end position="318"/>
    </location>
</feature>
<dbReference type="InterPro" id="IPR003340">
    <property type="entry name" value="B3_DNA-bd"/>
</dbReference>
<proteinExistence type="predicted"/>
<evidence type="ECO:0000256" key="3">
    <source>
        <dbReference type="ARBA" id="ARBA00023125"/>
    </source>
</evidence>
<keyword evidence="2" id="KW-0805">Transcription regulation</keyword>
<dbReference type="InterPro" id="IPR015300">
    <property type="entry name" value="DNA-bd_pseudobarrel_sf"/>
</dbReference>
<protein>
    <submittedName>
        <fullName evidence="7">Uncharacterized protein</fullName>
    </submittedName>
</protein>
<name>M8BV75_AEGTA</name>
<evidence type="ECO:0000256" key="2">
    <source>
        <dbReference type="ARBA" id="ARBA00023015"/>
    </source>
</evidence>
<dbReference type="Gene3D" id="2.40.330.10">
    <property type="entry name" value="DNA-binding pseudobarrel domain"/>
    <property type="match status" value="1"/>
</dbReference>
<dbReference type="SUPFAM" id="SSF101936">
    <property type="entry name" value="DNA-binding pseudobarrel domain"/>
    <property type="match status" value="1"/>
</dbReference>
<evidence type="ECO:0000256" key="6">
    <source>
        <dbReference type="SAM" id="MobiDB-lite"/>
    </source>
</evidence>
<evidence type="ECO:0000313" key="7">
    <source>
        <dbReference type="EnsemblPlants" id="EMT25849"/>
    </source>
</evidence>
<accession>M8BV75</accession>
<feature type="region of interest" description="Disordered" evidence="6">
    <location>
        <begin position="101"/>
        <end position="136"/>
    </location>
</feature>
<reference evidence="7" key="1">
    <citation type="submission" date="2015-06" db="UniProtKB">
        <authorList>
            <consortium name="EnsemblPlants"/>
        </authorList>
    </citation>
    <scope>IDENTIFICATION</scope>
</reference>
<dbReference type="Pfam" id="PF03754">
    <property type="entry name" value="At2g31720-like"/>
    <property type="match status" value="1"/>
</dbReference>
<feature type="compositionally biased region" description="Low complexity" evidence="6">
    <location>
        <begin position="119"/>
        <end position="128"/>
    </location>
</feature>
<dbReference type="AlphaFoldDB" id="M8BV75"/>
<keyword evidence="5" id="KW-0539">Nucleus</keyword>
<dbReference type="CDD" id="cd10017">
    <property type="entry name" value="B3_DNA"/>
    <property type="match status" value="1"/>
</dbReference>
<feature type="region of interest" description="Disordered" evidence="6">
    <location>
        <begin position="305"/>
        <end position="345"/>
    </location>
</feature>